<protein>
    <submittedName>
        <fullName evidence="1">Helix-turn-helix domain-containing protein</fullName>
    </submittedName>
</protein>
<dbReference type="EMBL" id="BAABCJ010000005">
    <property type="protein sequence ID" value="GAA3707299.1"/>
    <property type="molecule type" value="Genomic_DNA"/>
</dbReference>
<proteinExistence type="predicted"/>
<comment type="caution">
    <text evidence="1">The sequence shown here is derived from an EMBL/GenBank/DDBJ whole genome shotgun (WGS) entry which is preliminary data.</text>
</comment>
<reference evidence="2" key="1">
    <citation type="journal article" date="2019" name="Int. J. Syst. Evol. Microbiol.">
        <title>The Global Catalogue of Microorganisms (GCM) 10K type strain sequencing project: providing services to taxonomists for standard genome sequencing and annotation.</title>
        <authorList>
            <consortium name="The Broad Institute Genomics Platform"/>
            <consortium name="The Broad Institute Genome Sequencing Center for Infectious Disease"/>
            <person name="Wu L."/>
            <person name="Ma J."/>
        </authorList>
    </citation>
    <scope>NUCLEOTIDE SEQUENCE [LARGE SCALE GENOMIC DNA]</scope>
    <source>
        <strain evidence="2">JCM 16961</strain>
    </source>
</reference>
<sequence>MQERTSPTELVMHPVRLQVLRSFLGGRELTTGELRARLPDVPPASLYRHVAALHDGGALAVARERPVRGGVERTYRLGREAALISEDGMRGLPPGQRRALFTAFLADVAARVDDRIEHLEADEVSFGHVAFRATDEQLRELSRRIQALIAEVDARSAGTARPRRSLATVLYTDPLEESTDESAQ</sequence>
<evidence type="ECO:0000313" key="2">
    <source>
        <dbReference type="Proteomes" id="UP001501536"/>
    </source>
</evidence>
<dbReference type="Gene3D" id="6.10.140.2180">
    <property type="match status" value="1"/>
</dbReference>
<dbReference type="SUPFAM" id="SSF46785">
    <property type="entry name" value="Winged helix' DNA-binding domain"/>
    <property type="match status" value="1"/>
</dbReference>
<dbReference type="Pfam" id="PF12840">
    <property type="entry name" value="HTH_20"/>
    <property type="match status" value="1"/>
</dbReference>
<keyword evidence="2" id="KW-1185">Reference proteome</keyword>
<dbReference type="Gene3D" id="1.10.10.10">
    <property type="entry name" value="Winged helix-like DNA-binding domain superfamily/Winged helix DNA-binding domain"/>
    <property type="match status" value="1"/>
</dbReference>
<dbReference type="Proteomes" id="UP001501536">
    <property type="component" value="Unassembled WGS sequence"/>
</dbReference>
<name>A0ABP7DPX9_9MICC</name>
<dbReference type="RefSeq" id="WP_344884140.1">
    <property type="nucleotide sequence ID" value="NZ_BAABCJ010000005.1"/>
</dbReference>
<dbReference type="InterPro" id="IPR036390">
    <property type="entry name" value="WH_DNA-bd_sf"/>
</dbReference>
<evidence type="ECO:0000313" key="1">
    <source>
        <dbReference type="EMBL" id="GAA3707299.1"/>
    </source>
</evidence>
<organism evidence="1 2">
    <name type="scientific">Zhihengliuella alba</name>
    <dbReference type="NCBI Taxonomy" id="547018"/>
    <lineage>
        <taxon>Bacteria</taxon>
        <taxon>Bacillati</taxon>
        <taxon>Actinomycetota</taxon>
        <taxon>Actinomycetes</taxon>
        <taxon>Micrococcales</taxon>
        <taxon>Micrococcaceae</taxon>
        <taxon>Zhihengliuella</taxon>
    </lineage>
</organism>
<gene>
    <name evidence="1" type="ORF">GCM10022377_21290</name>
</gene>
<accession>A0ABP7DPX9</accession>
<dbReference type="InterPro" id="IPR036388">
    <property type="entry name" value="WH-like_DNA-bd_sf"/>
</dbReference>